<evidence type="ECO:0000313" key="3">
    <source>
        <dbReference type="Proteomes" id="UP001498771"/>
    </source>
</evidence>
<gene>
    <name evidence="2" type="ORF">BZA70DRAFT_65924</name>
</gene>
<evidence type="ECO:0000313" key="2">
    <source>
        <dbReference type="EMBL" id="KAK7203486.1"/>
    </source>
</evidence>
<reference evidence="2 3" key="1">
    <citation type="submission" date="2024-03" db="EMBL/GenBank/DDBJ databases">
        <title>Genome-scale model development and genomic sequencing of the oleaginous clade Lipomyces.</title>
        <authorList>
            <consortium name="Lawrence Berkeley National Laboratory"/>
            <person name="Czajka J.J."/>
            <person name="Han Y."/>
            <person name="Kim J."/>
            <person name="Mondo S.J."/>
            <person name="Hofstad B.A."/>
            <person name="Robles A."/>
            <person name="Haridas S."/>
            <person name="Riley R."/>
            <person name="LaButti K."/>
            <person name="Pangilinan J."/>
            <person name="Andreopoulos W."/>
            <person name="Lipzen A."/>
            <person name="Yan J."/>
            <person name="Wang M."/>
            <person name="Ng V."/>
            <person name="Grigoriev I.V."/>
            <person name="Spatafora J.W."/>
            <person name="Magnuson J.K."/>
            <person name="Baker S.E."/>
            <person name="Pomraning K.R."/>
        </authorList>
    </citation>
    <scope>NUCLEOTIDE SEQUENCE [LARGE SCALE GENOMIC DNA]</scope>
    <source>
        <strain evidence="2 3">Phaff 52-87</strain>
    </source>
</reference>
<feature type="compositionally biased region" description="Basic and acidic residues" evidence="1">
    <location>
        <begin position="203"/>
        <end position="228"/>
    </location>
</feature>
<feature type="region of interest" description="Disordered" evidence="1">
    <location>
        <begin position="162"/>
        <end position="228"/>
    </location>
</feature>
<dbReference type="RefSeq" id="XP_064766519.1">
    <property type="nucleotide sequence ID" value="XM_064915303.1"/>
</dbReference>
<keyword evidence="3" id="KW-1185">Reference proteome</keyword>
<dbReference type="GeneID" id="90040815"/>
<feature type="compositionally biased region" description="Gly residues" evidence="1">
    <location>
        <begin position="192"/>
        <end position="202"/>
    </location>
</feature>
<dbReference type="Proteomes" id="UP001498771">
    <property type="component" value="Unassembled WGS sequence"/>
</dbReference>
<protein>
    <submittedName>
        <fullName evidence="2">Uncharacterized protein</fullName>
    </submittedName>
</protein>
<dbReference type="EMBL" id="JBBJBU010000011">
    <property type="protein sequence ID" value="KAK7203486.1"/>
    <property type="molecule type" value="Genomic_DNA"/>
</dbReference>
<organism evidence="2 3">
    <name type="scientific">Myxozyma melibiosi</name>
    <dbReference type="NCBI Taxonomy" id="54550"/>
    <lineage>
        <taxon>Eukaryota</taxon>
        <taxon>Fungi</taxon>
        <taxon>Dikarya</taxon>
        <taxon>Ascomycota</taxon>
        <taxon>Saccharomycotina</taxon>
        <taxon>Lipomycetes</taxon>
        <taxon>Lipomycetales</taxon>
        <taxon>Lipomycetaceae</taxon>
        <taxon>Myxozyma</taxon>
    </lineage>
</organism>
<comment type="caution">
    <text evidence="2">The sequence shown here is derived from an EMBL/GenBank/DDBJ whole genome shotgun (WGS) entry which is preliminary data.</text>
</comment>
<evidence type="ECO:0000256" key="1">
    <source>
        <dbReference type="SAM" id="MobiDB-lite"/>
    </source>
</evidence>
<sequence length="228" mass="25940">MKRQVADLSGCVSSSLASTREHALRRTGTRITEGQGKRGSWKRTGKMNEETINGGALSEVVRLEEERIYDEYRGAMARAFEEQRQMFEEFNEFSDVSRMSRRTTMRKRTERARKRTREKRLGLICGRNRRFRRGPVQASRWTICVAERGEMRVIVRLEDANERTTMQNQETGGVGQGQGGRDRALPTRGGEVRGSGAGGGEYSGRRRECAEVNKGRKPYKKAEISEAE</sequence>
<name>A0ABR1F0W7_9ASCO</name>
<proteinExistence type="predicted"/>
<accession>A0ABR1F0W7</accession>
<feature type="region of interest" description="Disordered" evidence="1">
    <location>
        <begin position="1"/>
        <end position="22"/>
    </location>
</feature>